<name>A0AAE1GMB7_PETCI</name>
<evidence type="ECO:0000313" key="1">
    <source>
        <dbReference type="EMBL" id="KAK3895619.1"/>
    </source>
</evidence>
<dbReference type="InterPro" id="IPR036397">
    <property type="entry name" value="RNaseH_sf"/>
</dbReference>
<evidence type="ECO:0008006" key="3">
    <source>
        <dbReference type="Google" id="ProtNLM"/>
    </source>
</evidence>
<protein>
    <recommendedName>
        <fullName evidence="3">RNase H type-1 domain-containing protein</fullName>
    </recommendedName>
</protein>
<comment type="caution">
    <text evidence="1">The sequence shown here is derived from an EMBL/GenBank/DDBJ whole genome shotgun (WGS) entry which is preliminary data.</text>
</comment>
<dbReference type="InterPro" id="IPR012337">
    <property type="entry name" value="RNaseH-like_sf"/>
</dbReference>
<accession>A0AAE1GMB7</accession>
<dbReference type="Gene3D" id="3.30.420.10">
    <property type="entry name" value="Ribonuclease H-like superfamily/Ribonuclease H"/>
    <property type="match status" value="1"/>
</dbReference>
<organism evidence="1 2">
    <name type="scientific">Petrolisthes cinctipes</name>
    <name type="common">Flat porcelain crab</name>
    <dbReference type="NCBI Taxonomy" id="88211"/>
    <lineage>
        <taxon>Eukaryota</taxon>
        <taxon>Metazoa</taxon>
        <taxon>Ecdysozoa</taxon>
        <taxon>Arthropoda</taxon>
        <taxon>Crustacea</taxon>
        <taxon>Multicrustacea</taxon>
        <taxon>Malacostraca</taxon>
        <taxon>Eumalacostraca</taxon>
        <taxon>Eucarida</taxon>
        <taxon>Decapoda</taxon>
        <taxon>Pleocyemata</taxon>
        <taxon>Anomura</taxon>
        <taxon>Galatheoidea</taxon>
        <taxon>Porcellanidae</taxon>
        <taxon>Petrolisthes</taxon>
    </lineage>
</organism>
<gene>
    <name evidence="1" type="ORF">Pcinc_000542</name>
</gene>
<reference evidence="1" key="1">
    <citation type="submission" date="2023-10" db="EMBL/GenBank/DDBJ databases">
        <title>Genome assemblies of two species of porcelain crab, Petrolisthes cinctipes and Petrolisthes manimaculis (Anomura: Porcellanidae).</title>
        <authorList>
            <person name="Angst P."/>
        </authorList>
    </citation>
    <scope>NUCLEOTIDE SEQUENCE</scope>
    <source>
        <strain evidence="1">PB745_01</strain>
        <tissue evidence="1">Gill</tissue>
    </source>
</reference>
<dbReference type="Proteomes" id="UP001286313">
    <property type="component" value="Unassembled WGS sequence"/>
</dbReference>
<proteinExistence type="predicted"/>
<dbReference type="AlphaFoldDB" id="A0AAE1GMB7"/>
<sequence length="147" mass="15865">MVESLKSRCALLTSRFEAIESHLDSIETRFDSLTGINGLIICDSQPALRALSSHKAAYQHLITQILRQLATANASSLVVHFLWIPSHAGLLANNTADHLTKAACPLDPLDADAPTASVLCCKKMVLQAARSPTRRCSDAERVTSVSI</sequence>
<dbReference type="GO" id="GO:0003676">
    <property type="term" value="F:nucleic acid binding"/>
    <property type="evidence" value="ECO:0007669"/>
    <property type="project" value="InterPro"/>
</dbReference>
<dbReference type="SUPFAM" id="SSF53098">
    <property type="entry name" value="Ribonuclease H-like"/>
    <property type="match status" value="1"/>
</dbReference>
<dbReference type="EMBL" id="JAWQEG010000033">
    <property type="protein sequence ID" value="KAK3895619.1"/>
    <property type="molecule type" value="Genomic_DNA"/>
</dbReference>
<keyword evidence="2" id="KW-1185">Reference proteome</keyword>
<evidence type="ECO:0000313" key="2">
    <source>
        <dbReference type="Proteomes" id="UP001286313"/>
    </source>
</evidence>